<accession>A0AAD4CLM2</accession>
<sequence>MAGPVCIYTYQDLTWTSVWCSVSVPYGISDDQERYAIAVRNLRADCTMYWNYIPVPEWDPCRVTVRVEVLYHVLSPYNACRILMVHELERRLQNGPYYEA</sequence>
<evidence type="ECO:0000313" key="2">
    <source>
        <dbReference type="Proteomes" id="UP001194746"/>
    </source>
</evidence>
<reference evidence="1" key="2">
    <citation type="submission" date="2020-02" db="EMBL/GenBank/DDBJ databases">
        <authorList>
            <person name="Gilchrist C.L.M."/>
            <person name="Chooi Y.-H."/>
        </authorList>
    </citation>
    <scope>NUCLEOTIDE SEQUENCE</scope>
    <source>
        <strain evidence="1">MST-FP2251</strain>
    </source>
</reference>
<protein>
    <submittedName>
        <fullName evidence="1">Uncharacterized protein</fullName>
    </submittedName>
</protein>
<comment type="caution">
    <text evidence="1">The sequence shown here is derived from an EMBL/GenBank/DDBJ whole genome shotgun (WGS) entry which is preliminary data.</text>
</comment>
<gene>
    <name evidence="1" type="ORF">FE257_008316</name>
</gene>
<dbReference type="EMBL" id="VCAU01000043">
    <property type="protein sequence ID" value="KAF9888741.1"/>
    <property type="molecule type" value="Genomic_DNA"/>
</dbReference>
<organism evidence="1 2">
    <name type="scientific">Aspergillus nanangensis</name>
    <dbReference type="NCBI Taxonomy" id="2582783"/>
    <lineage>
        <taxon>Eukaryota</taxon>
        <taxon>Fungi</taxon>
        <taxon>Dikarya</taxon>
        <taxon>Ascomycota</taxon>
        <taxon>Pezizomycotina</taxon>
        <taxon>Eurotiomycetes</taxon>
        <taxon>Eurotiomycetidae</taxon>
        <taxon>Eurotiales</taxon>
        <taxon>Aspergillaceae</taxon>
        <taxon>Aspergillus</taxon>
        <taxon>Aspergillus subgen. Circumdati</taxon>
    </lineage>
</organism>
<proteinExistence type="predicted"/>
<keyword evidence="2" id="KW-1185">Reference proteome</keyword>
<dbReference type="AlphaFoldDB" id="A0AAD4CLM2"/>
<dbReference type="Proteomes" id="UP001194746">
    <property type="component" value="Unassembled WGS sequence"/>
</dbReference>
<name>A0AAD4CLM2_ASPNN</name>
<evidence type="ECO:0000313" key="1">
    <source>
        <dbReference type="EMBL" id="KAF9888741.1"/>
    </source>
</evidence>
<reference evidence="1" key="1">
    <citation type="journal article" date="2019" name="Beilstein J. Org. Chem.">
        <title>Nanangenines: drimane sesquiterpenoids as the dominant metabolite cohort of a novel Australian fungus, Aspergillus nanangensis.</title>
        <authorList>
            <person name="Lacey H.J."/>
            <person name="Gilchrist C.L.M."/>
            <person name="Crombie A."/>
            <person name="Kalaitzis J.A."/>
            <person name="Vuong D."/>
            <person name="Rutledge P.J."/>
            <person name="Turner P."/>
            <person name="Pitt J.I."/>
            <person name="Lacey E."/>
            <person name="Chooi Y.H."/>
            <person name="Piggott A.M."/>
        </authorList>
    </citation>
    <scope>NUCLEOTIDE SEQUENCE</scope>
    <source>
        <strain evidence="1">MST-FP2251</strain>
    </source>
</reference>